<protein>
    <recommendedName>
        <fullName evidence="3">DOMON domain-containing protein</fullName>
    </recommendedName>
</protein>
<dbReference type="InterPro" id="IPR042789">
    <property type="entry name" value="FRRS1L"/>
</dbReference>
<dbReference type="AlphaFoldDB" id="A0A016V8E6"/>
<evidence type="ECO:0000259" key="3">
    <source>
        <dbReference type="Pfam" id="PF03351"/>
    </source>
</evidence>
<feature type="compositionally biased region" description="Low complexity" evidence="1">
    <location>
        <begin position="205"/>
        <end position="215"/>
    </location>
</feature>
<dbReference type="InterPro" id="IPR005018">
    <property type="entry name" value="DOMON_domain"/>
</dbReference>
<proteinExistence type="predicted"/>
<dbReference type="OrthoDB" id="5875258at2759"/>
<name>A0A016V8E6_9BILA</name>
<dbReference type="PANTHER" id="PTHR46902">
    <property type="entry name" value="DOMON DOMAIN-CONTAINING PROTEIN FRRS1L"/>
    <property type="match status" value="1"/>
</dbReference>
<feature type="signal peptide" evidence="2">
    <location>
        <begin position="1"/>
        <end position="19"/>
    </location>
</feature>
<keyword evidence="5" id="KW-1185">Reference proteome</keyword>
<feature type="region of interest" description="Disordered" evidence="1">
    <location>
        <begin position="198"/>
        <end position="223"/>
    </location>
</feature>
<organism evidence="4 5">
    <name type="scientific">Ancylostoma ceylanicum</name>
    <dbReference type="NCBI Taxonomy" id="53326"/>
    <lineage>
        <taxon>Eukaryota</taxon>
        <taxon>Metazoa</taxon>
        <taxon>Ecdysozoa</taxon>
        <taxon>Nematoda</taxon>
        <taxon>Chromadorea</taxon>
        <taxon>Rhabditida</taxon>
        <taxon>Rhabditina</taxon>
        <taxon>Rhabditomorpha</taxon>
        <taxon>Strongyloidea</taxon>
        <taxon>Ancylostomatidae</taxon>
        <taxon>Ancylostomatinae</taxon>
        <taxon>Ancylostoma</taxon>
    </lineage>
</organism>
<evidence type="ECO:0000313" key="5">
    <source>
        <dbReference type="Proteomes" id="UP000024635"/>
    </source>
</evidence>
<dbReference type="GO" id="GO:0099072">
    <property type="term" value="P:regulation of postsynaptic membrane neurotransmitter receptor levels"/>
    <property type="evidence" value="ECO:0007669"/>
    <property type="project" value="TreeGrafter"/>
</dbReference>
<dbReference type="Proteomes" id="UP000024635">
    <property type="component" value="Unassembled WGS sequence"/>
</dbReference>
<evidence type="ECO:0000256" key="2">
    <source>
        <dbReference type="SAM" id="SignalP"/>
    </source>
</evidence>
<dbReference type="GO" id="GO:1900449">
    <property type="term" value="P:regulation of glutamate receptor signaling pathway"/>
    <property type="evidence" value="ECO:0007669"/>
    <property type="project" value="InterPro"/>
</dbReference>
<evidence type="ECO:0000256" key="1">
    <source>
        <dbReference type="SAM" id="MobiDB-lite"/>
    </source>
</evidence>
<accession>A0A016V8E6</accession>
<keyword evidence="2" id="KW-0732">Signal</keyword>
<dbReference type="STRING" id="53326.A0A016V8E6"/>
<sequence length="246" mass="26278">MLNKHTLVYSLITACLVHAEFDAAECGKSKGCVRAPEGCTSNDDCKISFSYKIVDEGMLEIEISAHFTLGEDANEYTAVGFSKDDKMGDDLVVYCARMGSVTVYGLAVNREERGTTVMAAKGSQALIAKSDEDGIHYCKLRQPQNPLGNDTYRLDTSYHILLASGPFEVSYLDNHGPNRYAMQKVSLTDFGGKGGAGGAGGATGQGATVPGAATTKKSEKKMGMQTTPQGAMLVNVVVIVALHYWI</sequence>
<reference evidence="5" key="1">
    <citation type="journal article" date="2015" name="Nat. Genet.">
        <title>The genome and transcriptome of the zoonotic hookworm Ancylostoma ceylanicum identify infection-specific gene families.</title>
        <authorList>
            <person name="Schwarz E.M."/>
            <person name="Hu Y."/>
            <person name="Antoshechkin I."/>
            <person name="Miller M.M."/>
            <person name="Sternberg P.W."/>
            <person name="Aroian R.V."/>
        </authorList>
    </citation>
    <scope>NUCLEOTIDE SEQUENCE</scope>
    <source>
        <strain evidence="5">HY135</strain>
    </source>
</reference>
<evidence type="ECO:0000313" key="4">
    <source>
        <dbReference type="EMBL" id="EYC23292.1"/>
    </source>
</evidence>
<dbReference type="PANTHER" id="PTHR46902:SF1">
    <property type="entry name" value="DOMON DOMAIN-CONTAINING PROTEIN FRRS1L"/>
    <property type="match status" value="1"/>
</dbReference>
<dbReference type="EMBL" id="JARK01001351">
    <property type="protein sequence ID" value="EYC23292.1"/>
    <property type="molecule type" value="Genomic_DNA"/>
</dbReference>
<comment type="caution">
    <text evidence="4">The sequence shown here is derived from an EMBL/GenBank/DDBJ whole genome shotgun (WGS) entry which is preliminary data.</text>
</comment>
<dbReference type="PROSITE" id="PS51257">
    <property type="entry name" value="PROKAR_LIPOPROTEIN"/>
    <property type="match status" value="1"/>
</dbReference>
<gene>
    <name evidence="4" type="primary">Acey_s0015.g2575</name>
    <name evidence="4" type="ORF">Y032_0015g2575</name>
</gene>
<feature type="domain" description="DOMON" evidence="3">
    <location>
        <begin position="43"/>
        <end position="165"/>
    </location>
</feature>
<dbReference type="Pfam" id="PF03351">
    <property type="entry name" value="DOMON"/>
    <property type="match status" value="1"/>
</dbReference>
<feature type="chain" id="PRO_5001493100" description="DOMON domain-containing protein" evidence="2">
    <location>
        <begin position="20"/>
        <end position="246"/>
    </location>
</feature>